<organism evidence="10 11">
    <name type="scientific">Corynebacterium nuruki</name>
    <dbReference type="NCBI Taxonomy" id="1032851"/>
    <lineage>
        <taxon>Bacteria</taxon>
        <taxon>Bacillati</taxon>
        <taxon>Actinomycetota</taxon>
        <taxon>Actinomycetes</taxon>
        <taxon>Mycobacteriales</taxon>
        <taxon>Corynebacteriaceae</taxon>
        <taxon>Corynebacterium</taxon>
    </lineage>
</organism>
<accession>A0A3D4SWQ5</accession>
<evidence type="ECO:0000259" key="9">
    <source>
        <dbReference type="Pfam" id="PF02224"/>
    </source>
</evidence>
<dbReference type="AlphaFoldDB" id="A0A3D4SWQ5"/>
<comment type="catalytic activity">
    <reaction evidence="6 8">
        <text>dCMP + ATP = dCDP + ADP</text>
        <dbReference type="Rhea" id="RHEA:25094"/>
        <dbReference type="ChEBI" id="CHEBI:30616"/>
        <dbReference type="ChEBI" id="CHEBI:57566"/>
        <dbReference type="ChEBI" id="CHEBI:58593"/>
        <dbReference type="ChEBI" id="CHEBI:456216"/>
        <dbReference type="EC" id="2.7.4.25"/>
    </reaction>
</comment>
<dbReference type="EMBL" id="DQID01000044">
    <property type="protein sequence ID" value="HCT13535.1"/>
    <property type="molecule type" value="Genomic_DNA"/>
</dbReference>
<keyword evidence="3 8" id="KW-0547">Nucleotide-binding</keyword>
<evidence type="ECO:0000313" key="11">
    <source>
        <dbReference type="Proteomes" id="UP000261739"/>
    </source>
</evidence>
<dbReference type="Proteomes" id="UP000261739">
    <property type="component" value="Unassembled WGS sequence"/>
</dbReference>
<dbReference type="InterPro" id="IPR011994">
    <property type="entry name" value="Cytidylate_kinase_dom"/>
</dbReference>
<dbReference type="InterPro" id="IPR027417">
    <property type="entry name" value="P-loop_NTPase"/>
</dbReference>
<dbReference type="GO" id="GO:0006220">
    <property type="term" value="P:pyrimidine nucleotide metabolic process"/>
    <property type="evidence" value="ECO:0007669"/>
    <property type="project" value="UniProtKB-UniRule"/>
</dbReference>
<evidence type="ECO:0000256" key="6">
    <source>
        <dbReference type="ARBA" id="ARBA00047615"/>
    </source>
</evidence>
<evidence type="ECO:0000256" key="4">
    <source>
        <dbReference type="ARBA" id="ARBA00022777"/>
    </source>
</evidence>
<protein>
    <recommendedName>
        <fullName evidence="8">Cytidylate kinase</fullName>
        <shortName evidence="8">CK</shortName>
        <ecNumber evidence="8">2.7.4.25</ecNumber>
    </recommendedName>
    <alternativeName>
        <fullName evidence="8">Cytidine monophosphate kinase</fullName>
        <shortName evidence="8">CMP kinase</shortName>
    </alternativeName>
</protein>
<dbReference type="EC" id="2.7.4.25" evidence="8"/>
<feature type="domain" description="Cytidylate kinase" evidence="9">
    <location>
        <begin position="21"/>
        <end position="231"/>
    </location>
</feature>
<dbReference type="InterPro" id="IPR003136">
    <property type="entry name" value="Cytidylate_kin"/>
</dbReference>
<feature type="binding site" evidence="8">
    <location>
        <begin position="25"/>
        <end position="33"/>
    </location>
    <ligand>
        <name>ATP</name>
        <dbReference type="ChEBI" id="CHEBI:30616"/>
    </ligand>
</feature>
<keyword evidence="8" id="KW-0963">Cytoplasm</keyword>
<comment type="subcellular location">
    <subcellularLocation>
        <location evidence="8">Cytoplasm</location>
    </subcellularLocation>
</comment>
<sequence>MTVTDQNLTAVDNVVGGGFIVAIDGPSGTGKSTVSRALARAAGAKYLDTGAMYRVATLHVLRAGIDPSDAAAVAAATADLPIEVNEDPASTSTLLAGEDVSGEIRGPEVTAHVSAVSAVPAVRANLVALQRSLALGAGRCVVEGRDIGTAVLPDAACKVFMTAAAEIRARRRYDQDIAAGRAADFDAVLADVERRDAADSSRTVSPLRPAEDATLLDTGDMTIDEVLAELGRLATASAQHPADFSADSRETAK</sequence>
<dbReference type="GO" id="GO:0005829">
    <property type="term" value="C:cytosol"/>
    <property type="evidence" value="ECO:0007669"/>
    <property type="project" value="TreeGrafter"/>
</dbReference>
<dbReference type="GO" id="GO:0005524">
    <property type="term" value="F:ATP binding"/>
    <property type="evidence" value="ECO:0007669"/>
    <property type="project" value="UniProtKB-UniRule"/>
</dbReference>
<dbReference type="GO" id="GO:0015949">
    <property type="term" value="P:nucleobase-containing small molecule interconversion"/>
    <property type="evidence" value="ECO:0007669"/>
    <property type="project" value="TreeGrafter"/>
</dbReference>
<evidence type="ECO:0000313" key="10">
    <source>
        <dbReference type="EMBL" id="HCT13535.1"/>
    </source>
</evidence>
<dbReference type="PANTHER" id="PTHR21299">
    <property type="entry name" value="CYTIDYLATE KINASE/PANTOATE-BETA-ALANINE LIGASE"/>
    <property type="match status" value="1"/>
</dbReference>
<dbReference type="RefSeq" id="WP_010118358.1">
    <property type="nucleotide sequence ID" value="NZ_DAITTW010000042.1"/>
</dbReference>
<evidence type="ECO:0000256" key="3">
    <source>
        <dbReference type="ARBA" id="ARBA00022741"/>
    </source>
</evidence>
<dbReference type="STRING" id="863239.GCA_000213935_02806"/>
<dbReference type="Pfam" id="PF02224">
    <property type="entry name" value="Cytidylate_kin"/>
    <property type="match status" value="1"/>
</dbReference>
<dbReference type="GO" id="GO:0036431">
    <property type="term" value="F:dCMP kinase activity"/>
    <property type="evidence" value="ECO:0007669"/>
    <property type="project" value="InterPro"/>
</dbReference>
<reference evidence="10 11" key="1">
    <citation type="journal article" date="2018" name="Nat. Biotechnol.">
        <title>A standardized bacterial taxonomy based on genome phylogeny substantially revises the tree of life.</title>
        <authorList>
            <person name="Parks D.H."/>
            <person name="Chuvochina M."/>
            <person name="Waite D.W."/>
            <person name="Rinke C."/>
            <person name="Skarshewski A."/>
            <person name="Chaumeil P.A."/>
            <person name="Hugenholtz P."/>
        </authorList>
    </citation>
    <scope>NUCLEOTIDE SEQUENCE [LARGE SCALE GENOMIC DNA]</scope>
    <source>
        <strain evidence="10">UBA11247</strain>
    </source>
</reference>
<proteinExistence type="inferred from homology"/>
<dbReference type="Gene3D" id="3.40.50.300">
    <property type="entry name" value="P-loop containing nucleotide triphosphate hydrolases"/>
    <property type="match status" value="1"/>
</dbReference>
<dbReference type="HAMAP" id="MF_00238">
    <property type="entry name" value="Cytidyl_kinase_type1"/>
    <property type="match status" value="1"/>
</dbReference>
<evidence type="ECO:0000256" key="8">
    <source>
        <dbReference type="HAMAP-Rule" id="MF_00238"/>
    </source>
</evidence>
<name>A0A3D4SWQ5_9CORY</name>
<dbReference type="GO" id="GO:0036430">
    <property type="term" value="F:CMP kinase activity"/>
    <property type="evidence" value="ECO:0007669"/>
    <property type="project" value="RHEA"/>
</dbReference>
<keyword evidence="5 8" id="KW-0067">ATP-binding</keyword>
<gene>
    <name evidence="8" type="primary">cmk</name>
    <name evidence="10" type="ORF">DIW82_01715</name>
</gene>
<dbReference type="PANTHER" id="PTHR21299:SF2">
    <property type="entry name" value="CYTIDYLATE KINASE"/>
    <property type="match status" value="1"/>
</dbReference>
<keyword evidence="4 8" id="KW-0418">Kinase</keyword>
<keyword evidence="2 8" id="KW-0808">Transferase</keyword>
<dbReference type="NCBIfam" id="TIGR00017">
    <property type="entry name" value="cmk"/>
    <property type="match status" value="1"/>
</dbReference>
<evidence type="ECO:0000256" key="7">
    <source>
        <dbReference type="ARBA" id="ARBA00048478"/>
    </source>
</evidence>
<comment type="catalytic activity">
    <reaction evidence="7 8">
        <text>CMP + ATP = CDP + ADP</text>
        <dbReference type="Rhea" id="RHEA:11600"/>
        <dbReference type="ChEBI" id="CHEBI:30616"/>
        <dbReference type="ChEBI" id="CHEBI:58069"/>
        <dbReference type="ChEBI" id="CHEBI:60377"/>
        <dbReference type="ChEBI" id="CHEBI:456216"/>
        <dbReference type="EC" id="2.7.4.25"/>
    </reaction>
</comment>
<evidence type="ECO:0000256" key="5">
    <source>
        <dbReference type="ARBA" id="ARBA00022840"/>
    </source>
</evidence>
<dbReference type="CDD" id="cd02020">
    <property type="entry name" value="CMPK"/>
    <property type="match status" value="1"/>
</dbReference>
<dbReference type="SUPFAM" id="SSF52540">
    <property type="entry name" value="P-loop containing nucleoside triphosphate hydrolases"/>
    <property type="match status" value="1"/>
</dbReference>
<comment type="caution">
    <text evidence="10">The sequence shown here is derived from an EMBL/GenBank/DDBJ whole genome shotgun (WGS) entry which is preliminary data.</text>
</comment>
<evidence type="ECO:0000256" key="1">
    <source>
        <dbReference type="ARBA" id="ARBA00009427"/>
    </source>
</evidence>
<evidence type="ECO:0000256" key="2">
    <source>
        <dbReference type="ARBA" id="ARBA00022679"/>
    </source>
</evidence>
<comment type="similarity">
    <text evidence="1 8">Belongs to the cytidylate kinase family. Type 1 subfamily.</text>
</comment>